<keyword evidence="6 9" id="KW-1133">Transmembrane helix</keyword>
<evidence type="ECO:0000256" key="8">
    <source>
        <dbReference type="RuleBase" id="RU000477"/>
    </source>
</evidence>
<organism evidence="10 11">
    <name type="scientific">Chlorella vulgaris</name>
    <name type="common">Green alga</name>
    <dbReference type="NCBI Taxonomy" id="3077"/>
    <lineage>
        <taxon>Eukaryota</taxon>
        <taxon>Viridiplantae</taxon>
        <taxon>Chlorophyta</taxon>
        <taxon>core chlorophytes</taxon>
        <taxon>Trebouxiophyceae</taxon>
        <taxon>Chlorellales</taxon>
        <taxon>Chlorellaceae</taxon>
        <taxon>Chlorella clade</taxon>
        <taxon>Chlorella</taxon>
    </lineage>
</organism>
<keyword evidence="11" id="KW-1185">Reference proteome</keyword>
<dbReference type="PANTHER" id="PTHR19139">
    <property type="entry name" value="AQUAPORIN TRANSPORTER"/>
    <property type="match status" value="1"/>
</dbReference>
<dbReference type="PRINTS" id="PR00783">
    <property type="entry name" value="MINTRINSICP"/>
</dbReference>
<name>A0A9D4TN27_CHLVU</name>
<dbReference type="InterPro" id="IPR000425">
    <property type="entry name" value="MIP"/>
</dbReference>
<keyword evidence="3 8" id="KW-0813">Transport</keyword>
<keyword evidence="5 8" id="KW-0812">Transmembrane</keyword>
<evidence type="ECO:0000256" key="3">
    <source>
        <dbReference type="ARBA" id="ARBA00022448"/>
    </source>
</evidence>
<keyword evidence="4" id="KW-1003">Cell membrane</keyword>
<dbReference type="InterPro" id="IPR023271">
    <property type="entry name" value="Aquaporin-like"/>
</dbReference>
<comment type="caution">
    <text evidence="10">The sequence shown here is derived from an EMBL/GenBank/DDBJ whole genome shotgun (WGS) entry which is preliminary data.</text>
</comment>
<feature type="transmembrane region" description="Helical" evidence="9">
    <location>
        <begin position="216"/>
        <end position="241"/>
    </location>
</feature>
<dbReference type="EMBL" id="SIDB01000007">
    <property type="protein sequence ID" value="KAI3430305.1"/>
    <property type="molecule type" value="Genomic_DNA"/>
</dbReference>
<dbReference type="Gene3D" id="1.20.1080.10">
    <property type="entry name" value="Glycerol uptake facilitator protein"/>
    <property type="match status" value="1"/>
</dbReference>
<protein>
    <recommendedName>
        <fullName evidence="12">Aquaporin-1</fullName>
    </recommendedName>
</protein>
<dbReference type="AlphaFoldDB" id="A0A9D4TN27"/>
<dbReference type="Proteomes" id="UP001055712">
    <property type="component" value="Unassembled WGS sequence"/>
</dbReference>
<feature type="transmembrane region" description="Helical" evidence="9">
    <location>
        <begin position="144"/>
        <end position="164"/>
    </location>
</feature>
<proteinExistence type="inferred from homology"/>
<sequence length="292" mass="29892">MRTAAFRLSLKAVVAEFMATCLFVGYTSSLANRADTVPGDVNTDVTTLLNNITVNGSWGVITAMAFGLAITVLAYATGHLSGGQMNPAVTLGLALTGNLGIVQAAANILAQIVGAILGSSFLFATVPNSNSSALGSNSIAPGVSTGNAMMGEIVMSFVLVSVVLETAISKKSLARAQAPLAIGFAVFCAHAVLLPIDGCSINPARSLGPAIVSGTWPSTFWVFIVGPFVGALFAVPFHLFYASDWDTVRETPKDPAVGLSPVTSADKELRLPAAEAASMNSSPKVTVSEAAV</sequence>
<dbReference type="OrthoDB" id="3222at2759"/>
<dbReference type="PANTHER" id="PTHR19139:SF199">
    <property type="entry name" value="MIP17260P"/>
    <property type="match status" value="1"/>
</dbReference>
<dbReference type="GO" id="GO:0005886">
    <property type="term" value="C:plasma membrane"/>
    <property type="evidence" value="ECO:0007669"/>
    <property type="project" value="UniProtKB-SubCell"/>
</dbReference>
<evidence type="ECO:0000256" key="5">
    <source>
        <dbReference type="ARBA" id="ARBA00022692"/>
    </source>
</evidence>
<comment type="subcellular location">
    <subcellularLocation>
        <location evidence="1">Cell membrane</location>
        <topology evidence="1">Multi-pass membrane protein</topology>
    </subcellularLocation>
</comment>
<reference evidence="10" key="2">
    <citation type="submission" date="2020-11" db="EMBL/GenBank/DDBJ databases">
        <authorList>
            <person name="Cecchin M."/>
            <person name="Marcolungo L."/>
            <person name="Rossato M."/>
            <person name="Girolomoni L."/>
            <person name="Cosentino E."/>
            <person name="Cuine S."/>
            <person name="Li-Beisson Y."/>
            <person name="Delledonne M."/>
            <person name="Ballottari M."/>
        </authorList>
    </citation>
    <scope>NUCLEOTIDE SEQUENCE</scope>
    <source>
        <strain evidence="10">211/11P</strain>
        <tissue evidence="10">Whole cell</tissue>
    </source>
</reference>
<dbReference type="SUPFAM" id="SSF81338">
    <property type="entry name" value="Aquaporin-like"/>
    <property type="match status" value="1"/>
</dbReference>
<accession>A0A9D4TN27</accession>
<keyword evidence="7 9" id="KW-0472">Membrane</keyword>
<evidence type="ECO:0000256" key="7">
    <source>
        <dbReference type="ARBA" id="ARBA00023136"/>
    </source>
</evidence>
<dbReference type="InterPro" id="IPR022357">
    <property type="entry name" value="MIP_CS"/>
</dbReference>
<evidence type="ECO:0000256" key="1">
    <source>
        <dbReference type="ARBA" id="ARBA00004651"/>
    </source>
</evidence>
<feature type="transmembrane region" description="Helical" evidence="9">
    <location>
        <begin position="99"/>
        <end position="124"/>
    </location>
</feature>
<dbReference type="InterPro" id="IPR034294">
    <property type="entry name" value="Aquaporin_transptr"/>
</dbReference>
<feature type="transmembrane region" description="Helical" evidence="9">
    <location>
        <begin position="176"/>
        <end position="196"/>
    </location>
</feature>
<evidence type="ECO:0000256" key="6">
    <source>
        <dbReference type="ARBA" id="ARBA00022989"/>
    </source>
</evidence>
<dbReference type="Pfam" id="PF00230">
    <property type="entry name" value="MIP"/>
    <property type="match status" value="1"/>
</dbReference>
<evidence type="ECO:0000256" key="2">
    <source>
        <dbReference type="ARBA" id="ARBA00006175"/>
    </source>
</evidence>
<evidence type="ECO:0000313" key="11">
    <source>
        <dbReference type="Proteomes" id="UP001055712"/>
    </source>
</evidence>
<gene>
    <name evidence="10" type="ORF">D9Q98_004901</name>
</gene>
<evidence type="ECO:0000256" key="4">
    <source>
        <dbReference type="ARBA" id="ARBA00022475"/>
    </source>
</evidence>
<evidence type="ECO:0008006" key="12">
    <source>
        <dbReference type="Google" id="ProtNLM"/>
    </source>
</evidence>
<reference evidence="10" key="1">
    <citation type="journal article" date="2019" name="Plant J.">
        <title>Chlorella vulgaris genome assembly and annotation reveals the molecular basis for metabolic acclimation to high light conditions.</title>
        <authorList>
            <person name="Cecchin M."/>
            <person name="Marcolungo L."/>
            <person name="Rossato M."/>
            <person name="Girolomoni L."/>
            <person name="Cosentino E."/>
            <person name="Cuine S."/>
            <person name="Li-Beisson Y."/>
            <person name="Delledonne M."/>
            <person name="Ballottari M."/>
        </authorList>
    </citation>
    <scope>NUCLEOTIDE SEQUENCE</scope>
    <source>
        <strain evidence="10">211/11P</strain>
    </source>
</reference>
<dbReference type="PROSITE" id="PS00221">
    <property type="entry name" value="MIP"/>
    <property type="match status" value="1"/>
</dbReference>
<dbReference type="GO" id="GO:0015250">
    <property type="term" value="F:water channel activity"/>
    <property type="evidence" value="ECO:0007669"/>
    <property type="project" value="TreeGrafter"/>
</dbReference>
<feature type="transmembrane region" description="Helical" evidence="9">
    <location>
        <begin position="57"/>
        <end position="78"/>
    </location>
</feature>
<comment type="similarity">
    <text evidence="2 8">Belongs to the MIP/aquaporin (TC 1.A.8) family.</text>
</comment>
<evidence type="ECO:0000313" key="10">
    <source>
        <dbReference type="EMBL" id="KAI3430305.1"/>
    </source>
</evidence>
<evidence type="ECO:0000256" key="9">
    <source>
        <dbReference type="SAM" id="Phobius"/>
    </source>
</evidence>